<name>A0A0B1NZB4_UNCNE</name>
<dbReference type="GO" id="GO:0008270">
    <property type="term" value="F:zinc ion binding"/>
    <property type="evidence" value="ECO:0007669"/>
    <property type="project" value="UniProtKB-KW"/>
</dbReference>
<evidence type="ECO:0000313" key="3">
    <source>
        <dbReference type="EMBL" id="KHJ30365.1"/>
    </source>
</evidence>
<dbReference type="GO" id="GO:0016787">
    <property type="term" value="F:hydrolase activity"/>
    <property type="evidence" value="ECO:0007669"/>
    <property type="project" value="UniProtKB-KW"/>
</dbReference>
<accession>A0A0B1NZB4</accession>
<keyword evidence="1" id="KW-0862">Zinc</keyword>
<dbReference type="PROSITE" id="PS50966">
    <property type="entry name" value="ZF_SWIM"/>
    <property type="match status" value="1"/>
</dbReference>
<dbReference type="AlphaFoldDB" id="A0A0B1NZB4"/>
<dbReference type="STRING" id="52586.A0A0B1NZB4"/>
<keyword evidence="1" id="KW-0479">Metal-binding</keyword>
<dbReference type="HOGENOM" id="CLU_045150_0_0_1"/>
<protein>
    <submittedName>
        <fullName evidence="3">Putative ubiquitin carboxyl-terminal hydrolase family protein</fullName>
    </submittedName>
</protein>
<dbReference type="Proteomes" id="UP000030854">
    <property type="component" value="Unassembled WGS sequence"/>
</dbReference>
<proteinExistence type="predicted"/>
<keyword evidence="4" id="KW-1185">Reference proteome</keyword>
<organism evidence="3 4">
    <name type="scientific">Uncinula necator</name>
    <name type="common">Grape powdery mildew</name>
    <dbReference type="NCBI Taxonomy" id="52586"/>
    <lineage>
        <taxon>Eukaryota</taxon>
        <taxon>Fungi</taxon>
        <taxon>Dikarya</taxon>
        <taxon>Ascomycota</taxon>
        <taxon>Pezizomycotina</taxon>
        <taxon>Leotiomycetes</taxon>
        <taxon>Erysiphales</taxon>
        <taxon>Erysiphaceae</taxon>
        <taxon>Erysiphe</taxon>
    </lineage>
</organism>
<feature type="domain" description="SWIM-type" evidence="2">
    <location>
        <begin position="209"/>
        <end position="288"/>
    </location>
</feature>
<sequence length="314" mass="35460">MLVKSKFSPSSDAGVNTQYALHVWDSHIFCLVISVADHLHTIIKLFLVFFFNHEIMALPAPLELLNSIFITLTTAPVFARPSSGKPPSNPFQTLPNSHRALLTTLHVLLPSTLLQAFDLLDRGLITRISLLNENECIEKHRSEFVPTSTTQIDAETVIKKHNNVNTEKSDFNIKSPTHTLYQVRSSHYRAKLSGRQNHSNIASHSPLSYTVYLDAWNCSCAAFTFSAFPVSESTSSPWSNIKNISDRDKLNNRRQKGEWVFGALHLEHDEMEFPPICKHLLACLFAEKWEDVLGSFVKEIQLGREEFAALACQE</sequence>
<keyword evidence="3" id="KW-0378">Hydrolase</keyword>
<dbReference type="InterPro" id="IPR007527">
    <property type="entry name" value="Znf_SWIM"/>
</dbReference>
<gene>
    <name evidence="3" type="ORF">EV44_g3091</name>
</gene>
<dbReference type="OMA" id="HAWNCTC"/>
<dbReference type="EMBL" id="JNVN01004390">
    <property type="protein sequence ID" value="KHJ30365.1"/>
    <property type="molecule type" value="Genomic_DNA"/>
</dbReference>
<evidence type="ECO:0000259" key="2">
    <source>
        <dbReference type="PROSITE" id="PS50966"/>
    </source>
</evidence>
<evidence type="ECO:0000313" key="4">
    <source>
        <dbReference type="Proteomes" id="UP000030854"/>
    </source>
</evidence>
<comment type="caution">
    <text evidence="3">The sequence shown here is derived from an EMBL/GenBank/DDBJ whole genome shotgun (WGS) entry which is preliminary data.</text>
</comment>
<reference evidence="3 4" key="1">
    <citation type="journal article" date="2014" name="BMC Genomics">
        <title>Adaptive genomic structural variation in the grape powdery mildew pathogen, Erysiphe necator.</title>
        <authorList>
            <person name="Jones L."/>
            <person name="Riaz S."/>
            <person name="Morales-Cruz A."/>
            <person name="Amrine K.C."/>
            <person name="McGuire B."/>
            <person name="Gubler W.D."/>
            <person name="Walker M.A."/>
            <person name="Cantu D."/>
        </authorList>
    </citation>
    <scope>NUCLEOTIDE SEQUENCE [LARGE SCALE GENOMIC DNA]</scope>
    <source>
        <strain evidence="4">c</strain>
    </source>
</reference>
<keyword evidence="1" id="KW-0863">Zinc-finger</keyword>
<evidence type="ECO:0000256" key="1">
    <source>
        <dbReference type="PROSITE-ProRule" id="PRU00325"/>
    </source>
</evidence>